<feature type="compositionally biased region" description="Basic residues" evidence="1">
    <location>
        <begin position="193"/>
        <end position="205"/>
    </location>
</feature>
<dbReference type="AlphaFoldDB" id="M3K6J1"/>
<evidence type="ECO:0000313" key="3">
    <source>
        <dbReference type="Proteomes" id="UP000011777"/>
    </source>
</evidence>
<proteinExistence type="predicted"/>
<dbReference type="OMA" id="NICWRRI"/>
<dbReference type="HOGENOM" id="CLU_058653_0_0_1"/>
<evidence type="ECO:0008006" key="4">
    <source>
        <dbReference type="Google" id="ProtNLM"/>
    </source>
</evidence>
<evidence type="ECO:0000313" key="2">
    <source>
        <dbReference type="EMBL" id="EMG50444.1"/>
    </source>
</evidence>
<dbReference type="EMBL" id="AOGT01000265">
    <property type="protein sequence ID" value="EMG50444.1"/>
    <property type="molecule type" value="Genomic_DNA"/>
</dbReference>
<feature type="region of interest" description="Disordered" evidence="1">
    <location>
        <begin position="151"/>
        <end position="205"/>
    </location>
</feature>
<sequence length="242" mass="28708">MYFYDDMILGSSFTTTKFHTNIDYLEYVPVSNSNHYLNNNNNLINFIKYINSNPEYKIHNNFLYQRLLNICWRRIYKNYQQLNEVNPLVINWDKNSDITWLFGPQIEQPHINTQTEEQEQQLLSEQAEQFPIEEVVDDEYDNISISSYDSFSSLDSEDFPSSTRRRSTTSTNSSLLDSDINMSSDESDDGEHRRRSILRKKTTNNHTIKHKKKRVSFNYIVNTREIINGMSVDYDFLDKDCL</sequence>
<comment type="caution">
    <text evidence="2">The sequence shown here is derived from an EMBL/GenBank/DDBJ whole genome shotgun (WGS) entry which is preliminary data.</text>
</comment>
<reference evidence="2 3" key="1">
    <citation type="submission" date="2013-02" db="EMBL/GenBank/DDBJ databases">
        <title>Genome sequence of Candida maltosa Xu316, a potential industrial strain for xylitol and ethanol production.</title>
        <authorList>
            <person name="Yu J."/>
            <person name="Wang Q."/>
            <person name="Geng X."/>
            <person name="Bao W."/>
            <person name="He P."/>
            <person name="Cai J."/>
        </authorList>
    </citation>
    <scope>NUCLEOTIDE SEQUENCE [LARGE SCALE GENOMIC DNA]</scope>
    <source>
        <strain evidence="3">Xu316</strain>
    </source>
</reference>
<accession>M3K6J1</accession>
<gene>
    <name evidence="2" type="ORF">G210_4357</name>
</gene>
<name>M3K6J1_CANMX</name>
<evidence type="ECO:0000256" key="1">
    <source>
        <dbReference type="SAM" id="MobiDB-lite"/>
    </source>
</evidence>
<dbReference type="STRING" id="1245528.M3K6J1"/>
<dbReference type="eggNOG" id="ENOG502T5ZK">
    <property type="taxonomic scope" value="Eukaryota"/>
</dbReference>
<organism evidence="2 3">
    <name type="scientific">Candida maltosa (strain Xu316)</name>
    <name type="common">Yeast</name>
    <dbReference type="NCBI Taxonomy" id="1245528"/>
    <lineage>
        <taxon>Eukaryota</taxon>
        <taxon>Fungi</taxon>
        <taxon>Dikarya</taxon>
        <taxon>Ascomycota</taxon>
        <taxon>Saccharomycotina</taxon>
        <taxon>Pichiomycetes</taxon>
        <taxon>Debaryomycetaceae</taxon>
        <taxon>Candida/Lodderomyces clade</taxon>
        <taxon>Candida</taxon>
    </lineage>
</organism>
<dbReference type="OrthoDB" id="5563539at2759"/>
<protein>
    <recommendedName>
        <fullName evidence="4">Nitrogen regulatory protein areA GATA-like domain-containing protein</fullName>
    </recommendedName>
</protein>
<feature type="compositionally biased region" description="Low complexity" evidence="1">
    <location>
        <begin position="151"/>
        <end position="174"/>
    </location>
</feature>
<keyword evidence="3" id="KW-1185">Reference proteome</keyword>
<dbReference type="Proteomes" id="UP000011777">
    <property type="component" value="Unassembled WGS sequence"/>
</dbReference>